<accession>A0ABS6YMK3</accession>
<feature type="compositionally biased region" description="Basic and acidic residues" evidence="1">
    <location>
        <begin position="191"/>
        <end position="203"/>
    </location>
</feature>
<feature type="domain" description="Cyanobacterial TRADD-N associated 2 transmembrane" evidence="3">
    <location>
        <begin position="61"/>
        <end position="130"/>
    </location>
</feature>
<evidence type="ECO:0000313" key="5">
    <source>
        <dbReference type="Proteomes" id="UP001197114"/>
    </source>
</evidence>
<keyword evidence="2" id="KW-0472">Membrane</keyword>
<organism evidence="4 5">
    <name type="scientific">Streptomyces anatolicus</name>
    <dbReference type="NCBI Taxonomy" id="2675858"/>
    <lineage>
        <taxon>Bacteria</taxon>
        <taxon>Bacillati</taxon>
        <taxon>Actinomycetota</taxon>
        <taxon>Actinomycetes</taxon>
        <taxon>Kitasatosporales</taxon>
        <taxon>Streptomycetaceae</taxon>
        <taxon>Streptomyces</taxon>
    </lineage>
</organism>
<feature type="transmembrane region" description="Helical" evidence="2">
    <location>
        <begin position="100"/>
        <end position="121"/>
    </location>
</feature>
<dbReference type="Proteomes" id="UP001197114">
    <property type="component" value="Unassembled WGS sequence"/>
</dbReference>
<dbReference type="RefSeq" id="WP_219689034.1">
    <property type="nucleotide sequence ID" value="NZ_WMBF01000121.1"/>
</dbReference>
<dbReference type="InterPro" id="IPR048567">
    <property type="entry name" value="CyanoTRADDas_TM"/>
</dbReference>
<comment type="caution">
    <text evidence="4">The sequence shown here is derived from an EMBL/GenBank/DDBJ whole genome shotgun (WGS) entry which is preliminary data.</text>
</comment>
<protein>
    <recommendedName>
        <fullName evidence="3">Cyanobacterial TRADD-N associated 2 transmembrane domain-containing protein</fullName>
    </recommendedName>
</protein>
<evidence type="ECO:0000256" key="1">
    <source>
        <dbReference type="SAM" id="MobiDB-lite"/>
    </source>
</evidence>
<proteinExistence type="predicted"/>
<name>A0ABS6YMK3_9ACTN</name>
<keyword evidence="2" id="KW-1133">Transmembrane helix</keyword>
<feature type="region of interest" description="Disordered" evidence="1">
    <location>
        <begin position="183"/>
        <end position="203"/>
    </location>
</feature>
<keyword evidence="2" id="KW-0812">Transmembrane</keyword>
<gene>
    <name evidence="4" type="ORF">GKQ77_13895</name>
</gene>
<evidence type="ECO:0000313" key="4">
    <source>
        <dbReference type="EMBL" id="MBW5422642.1"/>
    </source>
</evidence>
<sequence length="203" mass="22528">MTTIGGVFYFAARRGFDDRVRAANAAATEEAVDRLRQTNRIQLSDLFVLNRRQLDEYHVNSLTEQRTAFQRAQITSLVGFVFLLLGVTLSFRAGADSERYTSAGLTALGALLSGYVSRVFFKSYSETSKALRHYYSEPLRTGQVLTAERLACLDGHVDLEQNVVMELRKQLVGRLIDQLPVSPLTPVDGAKPGEGKAGEQERP</sequence>
<feature type="transmembrane region" description="Helical" evidence="2">
    <location>
        <begin position="74"/>
        <end position="94"/>
    </location>
</feature>
<evidence type="ECO:0000256" key="2">
    <source>
        <dbReference type="SAM" id="Phobius"/>
    </source>
</evidence>
<dbReference type="EMBL" id="WMBF01000121">
    <property type="protein sequence ID" value="MBW5422642.1"/>
    <property type="molecule type" value="Genomic_DNA"/>
</dbReference>
<dbReference type="Pfam" id="PF20712">
    <property type="entry name" value="CyanoTRADDas_TM"/>
    <property type="match status" value="1"/>
</dbReference>
<keyword evidence="5" id="KW-1185">Reference proteome</keyword>
<reference evidence="4 5" key="1">
    <citation type="submission" date="2019-11" db="EMBL/GenBank/DDBJ databases">
        <authorList>
            <person name="Ay H."/>
        </authorList>
    </citation>
    <scope>NUCLEOTIDE SEQUENCE [LARGE SCALE GENOMIC DNA]</scope>
    <source>
        <strain evidence="4 5">BG9H</strain>
    </source>
</reference>
<evidence type="ECO:0000259" key="3">
    <source>
        <dbReference type="Pfam" id="PF20712"/>
    </source>
</evidence>